<feature type="domain" description="ABC3 transporter permease C-terminal" evidence="9">
    <location>
        <begin position="383"/>
        <end position="499"/>
    </location>
</feature>
<feature type="transmembrane region" description="Helical" evidence="8">
    <location>
        <begin position="473"/>
        <end position="494"/>
    </location>
</feature>
<organism evidence="10 11">
    <name type="scientific">Candidatus Lokiarchaeum ossiferum</name>
    <dbReference type="NCBI Taxonomy" id="2951803"/>
    <lineage>
        <taxon>Archaea</taxon>
        <taxon>Promethearchaeati</taxon>
        <taxon>Promethearchaeota</taxon>
        <taxon>Promethearchaeia</taxon>
        <taxon>Promethearchaeales</taxon>
        <taxon>Promethearchaeaceae</taxon>
        <taxon>Candidatus Lokiarchaeum</taxon>
    </lineage>
</organism>
<evidence type="ECO:0000256" key="3">
    <source>
        <dbReference type="ARBA" id="ARBA00022692"/>
    </source>
</evidence>
<feature type="transmembrane region" description="Helical" evidence="8">
    <location>
        <begin position="751"/>
        <end position="774"/>
    </location>
</feature>
<evidence type="ECO:0000256" key="6">
    <source>
        <dbReference type="ARBA" id="ARBA00038076"/>
    </source>
</evidence>
<feature type="region of interest" description="Disordered" evidence="7">
    <location>
        <begin position="546"/>
        <end position="570"/>
    </location>
</feature>
<feature type="transmembrane region" description="Helical" evidence="8">
    <location>
        <begin position="593"/>
        <end position="614"/>
    </location>
</feature>
<dbReference type="Pfam" id="PF02687">
    <property type="entry name" value="FtsX"/>
    <property type="match status" value="1"/>
</dbReference>
<comment type="subcellular location">
    <subcellularLocation>
        <location evidence="1">Cell membrane</location>
        <topology evidence="1">Multi-pass membrane protein</topology>
    </subcellularLocation>
</comment>
<feature type="transmembrane region" description="Helical" evidence="8">
    <location>
        <begin position="14"/>
        <end position="36"/>
    </location>
</feature>
<evidence type="ECO:0000256" key="1">
    <source>
        <dbReference type="ARBA" id="ARBA00004651"/>
    </source>
</evidence>
<gene>
    <name evidence="10" type="ORF">NEF87_004656</name>
</gene>
<feature type="transmembrane region" description="Helical" evidence="8">
    <location>
        <begin position="377"/>
        <end position="395"/>
    </location>
</feature>
<evidence type="ECO:0000256" key="8">
    <source>
        <dbReference type="SAM" id="Phobius"/>
    </source>
</evidence>
<dbReference type="PANTHER" id="PTHR30572:SF4">
    <property type="entry name" value="ABC TRANSPORTER PERMEASE YTRF"/>
    <property type="match status" value="1"/>
</dbReference>
<dbReference type="Proteomes" id="UP001208689">
    <property type="component" value="Chromosome"/>
</dbReference>
<keyword evidence="5 8" id="KW-0472">Membrane</keyword>
<keyword evidence="11" id="KW-1185">Reference proteome</keyword>
<sequence>MSNFSSLASIKDKISIPTLVGVVISISMFAGLNFFFEASQKANFNEAFTNCNDIEIYHEHEIWYDGGGGRHCFPNLQFTETFKATDSKVNSLIKNSSLKISNVSKSASIVFDKGYLVIDQYNLTGCENAMSKEEYLLLMNSTITGFEFFESNFYQTDTFHDCFKVIEGETPKNYSQCLIDYTTALKLGLKVGECHNIIMREGSIWKNPLLNFPVNTMMRDYLIENMTICGIYLPKSYKTQFNEEFYKFSYNYEDYQSGKNYSQTFIENPVIFCWSNFSMQGQNSPAHFLIESMMKDPENFQWRTGRFFINGATGTAYTYLYERGTLDYQNINQDSKQIYMQIYNISNHLPFYTGIRSYVEFTMRQFLTDMQDFRTKLFYMSLPMMISTILIGSSFQKSIEKKRLNELFLLRCKGMSKKNIRSVIATEGLIFILISWVLGIIFGCVFFYLYYFFMGDLFLTNNYGNFMVPSISSTPLIISGIICSLEVALIYFPLWKKIKNQHFNELNLALNSPFADSEEHFDEVQHKIDVSLRKNRTNKKIFTSKSKKNSFQNDLNHHPKNDSTSNQTPKDLGLENEMGFQLPRIKPILYKSIKFLAIVFLPLIFCLLTVLSYFIPMPDQFSTFSHYFKSNSFILELIMMSSLVLITVNFSRIIFQENPSIFIRIVRRISHLFVKDYDNLISLELVGKRKWVNYLILVSSFTGLVVLTDFMMQNNLKILTILENFLNLTYNVGLDALPGDNIFDSFNFYQLFFRFLVVSSFFIIIESALLQILLYKENHILNQSLSIRGLTNSTLYKILFFESVIVFIFGIVIGYIIGIGFGLLLSFINFLKWQLEYFQHLEMTVSFESCIGLENGNILLLLLSIFILSISLFFIYVINRRKLTPRPNEL</sequence>
<evidence type="ECO:0000256" key="7">
    <source>
        <dbReference type="SAM" id="MobiDB-lite"/>
    </source>
</evidence>
<keyword evidence="3 8" id="KW-0812">Transmembrane</keyword>
<keyword evidence="4 8" id="KW-1133">Transmembrane helix</keyword>
<feature type="transmembrane region" description="Helical" evidence="8">
    <location>
        <begin position="691"/>
        <end position="712"/>
    </location>
</feature>
<keyword evidence="2" id="KW-1003">Cell membrane</keyword>
<evidence type="ECO:0000313" key="11">
    <source>
        <dbReference type="Proteomes" id="UP001208689"/>
    </source>
</evidence>
<dbReference type="InterPro" id="IPR003838">
    <property type="entry name" value="ABC3_permease_C"/>
</dbReference>
<evidence type="ECO:0000313" key="10">
    <source>
        <dbReference type="EMBL" id="UYP48371.1"/>
    </source>
</evidence>
<dbReference type="InterPro" id="IPR050250">
    <property type="entry name" value="Macrolide_Exporter_MacB"/>
</dbReference>
<comment type="similarity">
    <text evidence="6">Belongs to the ABC-4 integral membrane protein family.</text>
</comment>
<feature type="transmembrane region" description="Helical" evidence="8">
    <location>
        <begin position="428"/>
        <end position="453"/>
    </location>
</feature>
<evidence type="ECO:0000256" key="5">
    <source>
        <dbReference type="ARBA" id="ARBA00023136"/>
    </source>
</evidence>
<evidence type="ECO:0000259" key="9">
    <source>
        <dbReference type="Pfam" id="PF02687"/>
    </source>
</evidence>
<dbReference type="EMBL" id="CP104013">
    <property type="protein sequence ID" value="UYP48371.1"/>
    <property type="molecule type" value="Genomic_DNA"/>
</dbReference>
<feature type="transmembrane region" description="Helical" evidence="8">
    <location>
        <begin position="634"/>
        <end position="655"/>
    </location>
</feature>
<dbReference type="PANTHER" id="PTHR30572">
    <property type="entry name" value="MEMBRANE COMPONENT OF TRANSPORTER-RELATED"/>
    <property type="match status" value="1"/>
</dbReference>
<protein>
    <recommendedName>
        <fullName evidence="9">ABC3 transporter permease C-terminal domain-containing protein</fullName>
    </recommendedName>
</protein>
<reference evidence="10" key="1">
    <citation type="submission" date="2022-09" db="EMBL/GenBank/DDBJ databases">
        <title>Actin cytoskeleton and complex cell architecture in an #Asgard archaeon.</title>
        <authorList>
            <person name="Ponce Toledo R.I."/>
            <person name="Schleper C."/>
            <person name="Rodrigues Oliveira T."/>
            <person name="Wollweber F."/>
            <person name="Xu J."/>
            <person name="Rittmann S."/>
            <person name="Klingl A."/>
            <person name="Pilhofer M."/>
        </authorList>
    </citation>
    <scope>NUCLEOTIDE SEQUENCE</scope>
    <source>
        <strain evidence="10">B-35</strain>
    </source>
</reference>
<evidence type="ECO:0000256" key="2">
    <source>
        <dbReference type="ARBA" id="ARBA00022475"/>
    </source>
</evidence>
<feature type="transmembrane region" description="Helical" evidence="8">
    <location>
        <begin position="795"/>
        <end position="828"/>
    </location>
</feature>
<proteinExistence type="inferred from homology"/>
<name>A0ABY6HXW8_9ARCH</name>
<evidence type="ECO:0000256" key="4">
    <source>
        <dbReference type="ARBA" id="ARBA00022989"/>
    </source>
</evidence>
<feature type="transmembrane region" description="Helical" evidence="8">
    <location>
        <begin position="858"/>
        <end position="878"/>
    </location>
</feature>
<accession>A0ABY6HXW8</accession>